<dbReference type="PANTHER" id="PTHR43056">
    <property type="entry name" value="PEPTIDASE S9 PROLYL OLIGOPEPTIDASE"/>
    <property type="match status" value="1"/>
</dbReference>
<evidence type="ECO:0000313" key="4">
    <source>
        <dbReference type="Proteomes" id="UP001250932"/>
    </source>
</evidence>
<evidence type="ECO:0000256" key="1">
    <source>
        <dbReference type="ARBA" id="ARBA00022801"/>
    </source>
</evidence>
<dbReference type="InterPro" id="IPR029058">
    <property type="entry name" value="AB_hydrolase_fold"/>
</dbReference>
<dbReference type="InterPro" id="IPR013736">
    <property type="entry name" value="Xaa-Pro_dipept_C"/>
</dbReference>
<dbReference type="SUPFAM" id="SSF53474">
    <property type="entry name" value="alpha/beta-Hydrolases"/>
    <property type="match status" value="1"/>
</dbReference>
<protein>
    <submittedName>
        <fullName evidence="3">CocE/NonD family hydrolase</fullName>
    </submittedName>
</protein>
<dbReference type="InterPro" id="IPR008979">
    <property type="entry name" value="Galactose-bd-like_sf"/>
</dbReference>
<dbReference type="NCBIfam" id="TIGR00976">
    <property type="entry name" value="CocE_NonD"/>
    <property type="match status" value="1"/>
</dbReference>
<dbReference type="SUPFAM" id="SSF49785">
    <property type="entry name" value="Galactose-binding domain-like"/>
    <property type="match status" value="1"/>
</dbReference>
<dbReference type="InterPro" id="IPR005674">
    <property type="entry name" value="CocE/Ser_esterase"/>
</dbReference>
<dbReference type="GO" id="GO:0016787">
    <property type="term" value="F:hydrolase activity"/>
    <property type="evidence" value="ECO:0007669"/>
    <property type="project" value="UniProtKB-KW"/>
</dbReference>
<evidence type="ECO:0000313" key="3">
    <source>
        <dbReference type="EMBL" id="MDT7040889.1"/>
    </source>
</evidence>
<dbReference type="Pfam" id="PF02129">
    <property type="entry name" value="Peptidase_S15"/>
    <property type="match status" value="1"/>
</dbReference>
<organism evidence="3 4">
    <name type="scientific">Candidatus Nitronereus thalassa</name>
    <dbReference type="NCBI Taxonomy" id="3020898"/>
    <lineage>
        <taxon>Bacteria</taxon>
        <taxon>Pseudomonadati</taxon>
        <taxon>Nitrospirota</taxon>
        <taxon>Nitrospiria</taxon>
        <taxon>Nitrospirales</taxon>
        <taxon>Nitrospiraceae</taxon>
        <taxon>Candidatus Nitronereus</taxon>
    </lineage>
</organism>
<dbReference type="InterPro" id="IPR050585">
    <property type="entry name" value="Xaa-Pro_dipeptidyl-ppase/CocE"/>
</dbReference>
<dbReference type="Gene3D" id="2.60.120.260">
    <property type="entry name" value="Galactose-binding domain-like"/>
    <property type="match status" value="1"/>
</dbReference>
<dbReference type="EMBL" id="JAQOUE010000001">
    <property type="protein sequence ID" value="MDT7040889.1"/>
    <property type="molecule type" value="Genomic_DNA"/>
</dbReference>
<accession>A0ABU3K3D6</accession>
<keyword evidence="4" id="KW-1185">Reference proteome</keyword>
<dbReference type="SMART" id="SM00939">
    <property type="entry name" value="PepX_C"/>
    <property type="match status" value="1"/>
</dbReference>
<evidence type="ECO:0000259" key="2">
    <source>
        <dbReference type="SMART" id="SM00939"/>
    </source>
</evidence>
<gene>
    <name evidence="3" type="ORF">PPG34_00920</name>
</gene>
<reference evidence="3 4" key="1">
    <citation type="journal article" date="2023" name="ISME J.">
        <title>Cultivation and genomic characterization of novel and ubiquitous marine nitrite-oxidizing bacteria from the Nitrospirales.</title>
        <authorList>
            <person name="Mueller A.J."/>
            <person name="Daebeler A."/>
            <person name="Herbold C.W."/>
            <person name="Kirkegaard R.H."/>
            <person name="Daims H."/>
        </authorList>
    </citation>
    <scope>NUCLEOTIDE SEQUENCE [LARGE SCALE GENOMIC DNA]</scope>
    <source>
        <strain evidence="3 4">EB</strain>
    </source>
</reference>
<proteinExistence type="predicted"/>
<dbReference type="InterPro" id="IPR000383">
    <property type="entry name" value="Xaa-Pro-like_dom"/>
</dbReference>
<dbReference type="RefSeq" id="WP_313831248.1">
    <property type="nucleotide sequence ID" value="NZ_JAQOUE010000001.1"/>
</dbReference>
<sequence length="574" mass="64504">MPDGIKLAVDVYLPSTWHPGQRMPTILHQTRYWRAMAYRWPLSAFKESLPRGLMGHYAKRFLANGYAWMSVDVRGSGASFGHRRYSHAPEEISDGGHIVDWILQQPWSNGQVGSLGISYSGASAELLLVNQHPAVKAVAPMFSGFDLYPEIAFPGGIHLTWFTNTWQQITDSLDQNTLPFGGWLANLSIIGVHPVDEDPNETMLSKAIASHRLNWKPHKEALGITFRDDTPPSNHDLPNIDALGPMWYQDTIDRSGAAVYSFTGWFDGGYQHAAIRRHLTLTNPQNKLIIGPWDHGGRRQISPYSLGPAQFDHVGELLKFFDYHLKSLHTGIDQEAPIHYFTMGEEQWKATNMWPPMTTPLTLHLAPQYELQKESATEEQAKDIYSVDTTAGTGPESRWHTLVGLPINNPYPDRSEQDEKLLVYTSTPLIEDIEITGHPSTTLHLSTSSTDATIFVYLEDVSDEGKVSYVTEGMLRGLHRQFNGARAPYRDPIPYRSYRRADGAPMIPGEVATLSFNLLPTSYLFKKGNRIRLAIAGVDKDHFLILPGPPPTLSIYRSHQYPSQLILPHVSHKK</sequence>
<comment type="caution">
    <text evidence="3">The sequence shown here is derived from an EMBL/GenBank/DDBJ whole genome shotgun (WGS) entry which is preliminary data.</text>
</comment>
<feature type="domain" description="Xaa-Pro dipeptidyl-peptidase C-terminal" evidence="2">
    <location>
        <begin position="318"/>
        <end position="566"/>
    </location>
</feature>
<dbReference type="Pfam" id="PF08530">
    <property type="entry name" value="PepX_C"/>
    <property type="match status" value="1"/>
</dbReference>
<keyword evidence="1 3" id="KW-0378">Hydrolase</keyword>
<dbReference type="Proteomes" id="UP001250932">
    <property type="component" value="Unassembled WGS sequence"/>
</dbReference>
<dbReference type="Gene3D" id="1.10.3020.10">
    <property type="entry name" value="alpha-amino acid ester hydrolase ( Helical cap domain)"/>
    <property type="match status" value="1"/>
</dbReference>
<dbReference type="PANTHER" id="PTHR43056:SF10">
    <property type="entry name" value="COCE_NOND FAMILY, PUTATIVE (AFU_ORTHOLOGUE AFUA_7G00600)-RELATED"/>
    <property type="match status" value="1"/>
</dbReference>
<name>A0ABU3K3D6_9BACT</name>
<dbReference type="Gene3D" id="3.40.50.1820">
    <property type="entry name" value="alpha/beta hydrolase"/>
    <property type="match status" value="1"/>
</dbReference>